<dbReference type="InParanoid" id="A0A1Y2E0L2"/>
<reference evidence="6 7" key="1">
    <citation type="submission" date="2016-07" db="EMBL/GenBank/DDBJ databases">
        <title>Pervasive Adenine N6-methylation of Active Genes in Fungi.</title>
        <authorList>
            <consortium name="DOE Joint Genome Institute"/>
            <person name="Mondo S.J."/>
            <person name="Dannebaum R.O."/>
            <person name="Kuo R.C."/>
            <person name="Labutti K."/>
            <person name="Haridas S."/>
            <person name="Kuo A."/>
            <person name="Salamov A."/>
            <person name="Ahrendt S.R."/>
            <person name="Lipzen A."/>
            <person name="Sullivan W."/>
            <person name="Andreopoulos W.B."/>
            <person name="Clum A."/>
            <person name="Lindquist E."/>
            <person name="Daum C."/>
            <person name="Ramamoorthy G.K."/>
            <person name="Gryganskyi A."/>
            <person name="Culley D."/>
            <person name="Magnuson J.K."/>
            <person name="James T.Y."/>
            <person name="O'Malley M.A."/>
            <person name="Stajich J.E."/>
            <person name="Spatafora J.W."/>
            <person name="Visel A."/>
            <person name="Grigoriev I.V."/>
        </authorList>
    </citation>
    <scope>NUCLEOTIDE SEQUENCE [LARGE SCALE GENOMIC DNA]</scope>
    <source>
        <strain evidence="6 7">CBS 129021</strain>
    </source>
</reference>
<keyword evidence="4" id="KW-0812">Transmembrane</keyword>
<accession>A0A1Y2E0L2</accession>
<protein>
    <recommendedName>
        <fullName evidence="3">Carboxylic ester hydrolase</fullName>
        <ecNumber evidence="3">3.1.1.-</ecNumber>
    </recommendedName>
</protein>
<dbReference type="OrthoDB" id="408631at2759"/>
<evidence type="ECO:0000256" key="3">
    <source>
        <dbReference type="RuleBase" id="RU361235"/>
    </source>
</evidence>
<keyword evidence="7" id="KW-1185">Reference proteome</keyword>
<dbReference type="InterPro" id="IPR029058">
    <property type="entry name" value="AB_hydrolase_fold"/>
</dbReference>
<comment type="caution">
    <text evidence="6">The sequence shown here is derived from an EMBL/GenBank/DDBJ whole genome shotgun (WGS) entry which is preliminary data.</text>
</comment>
<keyword evidence="4" id="KW-1133">Transmembrane helix</keyword>
<dbReference type="EMBL" id="MCFJ01000007">
    <property type="protein sequence ID" value="ORY64405.1"/>
    <property type="molecule type" value="Genomic_DNA"/>
</dbReference>
<evidence type="ECO:0000313" key="7">
    <source>
        <dbReference type="Proteomes" id="UP000193689"/>
    </source>
</evidence>
<sequence length="659" mass="72171">MKIKIPWYSKYSGYEKLKALPKSQTRCAVFAVSCIGAVIILAILTWLFDSGYIHRGGLNLTPTASVRLPQGTYKGEVQSKSADFPRAIEAYRGIPYAQTTGGENRFRPSRPLSSERKPDVVYSAIDYGHICPQLTLGSNQDEDCLNANVFRPYFGDDETANAEDMAKLGGKGQLLPVVIYVHGGGFNGGSGSERNMASFVAWADSPLIGISFNYRVGALGFLPSGLSEKAGLLNLGLKDQQLLFAWVQKNVKNFGGDPDNVTIMGLSAGAHSVGHHMISYSPANKLTSDSVPFQKAIMESGSAMSRAVLVPTHPLHETQFREFLLRCNLQDTPDEEIFDQLRSLPIRRIVAASNFIYRKYYYDLRWPFQPVIDGPRGIIPDLPSRSWDKGNVLRIPILTGFDTNEGSRFVAQAASNNTPLRKLMSNIIPGLNETALDIMETLYPNITTPEGTALYITQRPAGLGKQFWRLDDAYAHYAYICPVFQTAHYATTSTSEAPVYVYHFAARSATYSSADHSDEAPLVAHDMSKIQGYPGLIAAADSMVRAWARFAAFGDPNPISSGNASLTWTRYFSPFGTSNGDEGGTTAERAQVALFAHGNDEGMDSRGRHSFGTPAQMIDMSQREMDECMFWWDNILYSEGYGNGSLAIPAGNGSGATTC</sequence>
<dbReference type="AlphaFoldDB" id="A0A1Y2E0L2"/>
<gene>
    <name evidence="6" type="ORF">BCR38DRAFT_434994</name>
</gene>
<dbReference type="EC" id="3.1.1.-" evidence="3"/>
<evidence type="ECO:0000313" key="6">
    <source>
        <dbReference type="EMBL" id="ORY64405.1"/>
    </source>
</evidence>
<dbReference type="RefSeq" id="XP_040715819.1">
    <property type="nucleotide sequence ID" value="XM_040860343.1"/>
</dbReference>
<organism evidence="6 7">
    <name type="scientific">Pseudomassariella vexata</name>
    <dbReference type="NCBI Taxonomy" id="1141098"/>
    <lineage>
        <taxon>Eukaryota</taxon>
        <taxon>Fungi</taxon>
        <taxon>Dikarya</taxon>
        <taxon>Ascomycota</taxon>
        <taxon>Pezizomycotina</taxon>
        <taxon>Sordariomycetes</taxon>
        <taxon>Xylariomycetidae</taxon>
        <taxon>Amphisphaeriales</taxon>
        <taxon>Pseudomassariaceae</taxon>
        <taxon>Pseudomassariella</taxon>
    </lineage>
</organism>
<feature type="transmembrane region" description="Helical" evidence="4">
    <location>
        <begin position="27"/>
        <end position="48"/>
    </location>
</feature>
<dbReference type="PANTHER" id="PTHR11559">
    <property type="entry name" value="CARBOXYLESTERASE"/>
    <property type="match status" value="1"/>
</dbReference>
<dbReference type="Gene3D" id="3.40.50.1820">
    <property type="entry name" value="alpha/beta hydrolase"/>
    <property type="match status" value="1"/>
</dbReference>
<dbReference type="GeneID" id="63776555"/>
<dbReference type="InterPro" id="IPR019826">
    <property type="entry name" value="Carboxylesterase_B_AS"/>
</dbReference>
<name>A0A1Y2E0L2_9PEZI</name>
<dbReference type="STRING" id="1141098.A0A1Y2E0L2"/>
<comment type="similarity">
    <text evidence="1 3">Belongs to the type-B carboxylesterase/lipase family.</text>
</comment>
<keyword evidence="4" id="KW-0472">Membrane</keyword>
<dbReference type="InterPro" id="IPR050309">
    <property type="entry name" value="Type-B_Carboxylest/Lipase"/>
</dbReference>
<evidence type="ECO:0000256" key="1">
    <source>
        <dbReference type="ARBA" id="ARBA00005964"/>
    </source>
</evidence>
<feature type="domain" description="Carboxylesterase type B" evidence="5">
    <location>
        <begin position="64"/>
        <end position="571"/>
    </location>
</feature>
<evidence type="ECO:0000256" key="2">
    <source>
        <dbReference type="ARBA" id="ARBA00022801"/>
    </source>
</evidence>
<dbReference type="InterPro" id="IPR002018">
    <property type="entry name" value="CarbesteraseB"/>
</dbReference>
<dbReference type="SUPFAM" id="SSF53474">
    <property type="entry name" value="alpha/beta-Hydrolases"/>
    <property type="match status" value="1"/>
</dbReference>
<proteinExistence type="inferred from homology"/>
<dbReference type="Proteomes" id="UP000193689">
    <property type="component" value="Unassembled WGS sequence"/>
</dbReference>
<evidence type="ECO:0000259" key="5">
    <source>
        <dbReference type="Pfam" id="PF00135"/>
    </source>
</evidence>
<dbReference type="GO" id="GO:0016787">
    <property type="term" value="F:hydrolase activity"/>
    <property type="evidence" value="ECO:0007669"/>
    <property type="project" value="UniProtKB-KW"/>
</dbReference>
<dbReference type="Pfam" id="PF00135">
    <property type="entry name" value="COesterase"/>
    <property type="match status" value="1"/>
</dbReference>
<evidence type="ECO:0000256" key="4">
    <source>
        <dbReference type="SAM" id="Phobius"/>
    </source>
</evidence>
<dbReference type="PROSITE" id="PS00122">
    <property type="entry name" value="CARBOXYLESTERASE_B_1"/>
    <property type="match status" value="1"/>
</dbReference>
<keyword evidence="2 3" id="KW-0378">Hydrolase</keyword>